<dbReference type="GO" id="GO:0004497">
    <property type="term" value="F:monooxygenase activity"/>
    <property type="evidence" value="ECO:0007669"/>
    <property type="project" value="UniProtKB-KW"/>
</dbReference>
<accession>A0A2S8G7Z9</accession>
<sequence>MNESLSVDVAVVGAGFGGSLTALILNRIGFRVAVLERGRHPRFALGESSTPTADLVLRDLARRYDLPFLNSLSRYGDWLQSCPDIIRGPKRGFSYFSHQANHEFECHADHRNELLVAASHSQASADTHWLRSDVDSFFVQQLESAGISYFDQTEVTVEDDRPSWQLVGSREDGTSLFIQAAFLIDATGEASFLPKTFGLKQLGDRMRTNSQAVFAHMEGVLPWETMLQQQDARTIDHPFPCDAAALHHLLHVGWMWQLRFDNGVTSVGIATNSKASPLNPKLSATDQWNQTLNRYPSLAKQFASSRIVAPKNEICRTGRLQRQWSQLSGLNWALLPHTAGFVDPLYSSGIAHTVCGIERLCHLLEQHWLRDSLEIVLDHYASTIRSELDLLDELVAGSYAAMNDFSLFVPYSMLYFAAATTYETNRLRSSFTPEMAILCADNQPFREVVTQVTGELRRVVNSERSDRTSCHFFETVATAIAPYNTAGLCDTSVNNMYRYTAVEKSHSHRA</sequence>
<evidence type="ECO:0000256" key="2">
    <source>
        <dbReference type="ARBA" id="ARBA00023033"/>
    </source>
</evidence>
<dbReference type="InterPro" id="IPR050816">
    <property type="entry name" value="Flavin-dep_Halogenase_NPB"/>
</dbReference>
<keyword evidence="1" id="KW-0560">Oxidoreductase</keyword>
<evidence type="ECO:0000313" key="3">
    <source>
        <dbReference type="EMBL" id="PQO40568.1"/>
    </source>
</evidence>
<evidence type="ECO:0000313" key="4">
    <source>
        <dbReference type="Proteomes" id="UP000238322"/>
    </source>
</evidence>
<reference evidence="3 4" key="1">
    <citation type="submission" date="2018-02" db="EMBL/GenBank/DDBJ databases">
        <title>Comparative genomes isolates from brazilian mangrove.</title>
        <authorList>
            <person name="Araujo J.E."/>
            <person name="Taketani R.G."/>
            <person name="Silva M.C.P."/>
            <person name="Loureco M.V."/>
            <person name="Andreote F.D."/>
        </authorList>
    </citation>
    <scope>NUCLEOTIDE SEQUENCE [LARGE SCALE GENOMIC DNA]</scope>
    <source>
        <strain evidence="3 4">Hex-1 MGV</strain>
    </source>
</reference>
<evidence type="ECO:0008006" key="5">
    <source>
        <dbReference type="Google" id="ProtNLM"/>
    </source>
</evidence>
<dbReference type="RefSeq" id="WP_105327804.1">
    <property type="nucleotide sequence ID" value="NZ_PUHY01000001.1"/>
</dbReference>
<dbReference type="Pfam" id="PF04820">
    <property type="entry name" value="Trp_halogenase"/>
    <property type="match status" value="1"/>
</dbReference>
<gene>
    <name evidence="3" type="ORF">C5Y83_01170</name>
</gene>
<dbReference type="OrthoDB" id="103324at2"/>
<dbReference type="EMBL" id="PUHY01000001">
    <property type="protein sequence ID" value="PQO40568.1"/>
    <property type="molecule type" value="Genomic_DNA"/>
</dbReference>
<evidence type="ECO:0000256" key="1">
    <source>
        <dbReference type="ARBA" id="ARBA00023002"/>
    </source>
</evidence>
<dbReference type="AlphaFoldDB" id="A0A2S8G7Z9"/>
<keyword evidence="2" id="KW-0503">Monooxygenase</keyword>
<proteinExistence type="predicted"/>
<dbReference type="Proteomes" id="UP000238322">
    <property type="component" value="Unassembled WGS sequence"/>
</dbReference>
<dbReference type="InterPro" id="IPR006905">
    <property type="entry name" value="Flavin_halogenase"/>
</dbReference>
<name>A0A2S8G7Z9_9BACT</name>
<dbReference type="InterPro" id="IPR036188">
    <property type="entry name" value="FAD/NAD-bd_sf"/>
</dbReference>
<dbReference type="PANTHER" id="PTHR43747">
    <property type="entry name" value="FAD-BINDING PROTEIN"/>
    <property type="match status" value="1"/>
</dbReference>
<dbReference type="SUPFAM" id="SSF51905">
    <property type="entry name" value="FAD/NAD(P)-binding domain"/>
    <property type="match status" value="1"/>
</dbReference>
<comment type="caution">
    <text evidence="3">The sequence shown here is derived from an EMBL/GenBank/DDBJ whole genome shotgun (WGS) entry which is preliminary data.</text>
</comment>
<protein>
    <recommendedName>
        <fullName evidence="5">FAD-dependent oxidoreductase</fullName>
    </recommendedName>
</protein>
<dbReference type="Pfam" id="PF13450">
    <property type="entry name" value="NAD_binding_8"/>
    <property type="match status" value="1"/>
</dbReference>
<dbReference type="Gene3D" id="3.50.50.60">
    <property type="entry name" value="FAD/NAD(P)-binding domain"/>
    <property type="match status" value="1"/>
</dbReference>
<organism evidence="3 4">
    <name type="scientific">Blastopirellula marina</name>
    <dbReference type="NCBI Taxonomy" id="124"/>
    <lineage>
        <taxon>Bacteria</taxon>
        <taxon>Pseudomonadati</taxon>
        <taxon>Planctomycetota</taxon>
        <taxon>Planctomycetia</taxon>
        <taxon>Pirellulales</taxon>
        <taxon>Pirellulaceae</taxon>
        <taxon>Blastopirellula</taxon>
    </lineage>
</organism>
<dbReference type="PANTHER" id="PTHR43747:SF5">
    <property type="entry name" value="FAD-BINDING DOMAIN-CONTAINING PROTEIN"/>
    <property type="match status" value="1"/>
</dbReference>